<feature type="region of interest" description="Disordered" evidence="6">
    <location>
        <begin position="1"/>
        <end position="55"/>
    </location>
</feature>
<gene>
    <name evidence="7" type="ORF">Q5P01_020056</name>
</gene>
<evidence type="ECO:0000256" key="5">
    <source>
        <dbReference type="ARBA" id="ARBA00041209"/>
    </source>
</evidence>
<dbReference type="PANTHER" id="PTHR24112">
    <property type="entry name" value="LEUCINE-RICH REPEAT, ISOFORM F-RELATED"/>
    <property type="match status" value="1"/>
</dbReference>
<feature type="compositionally biased region" description="Acidic residues" evidence="6">
    <location>
        <begin position="8"/>
        <end position="17"/>
    </location>
</feature>
<name>A0AA88LX42_CHASR</name>
<organism evidence="7 8">
    <name type="scientific">Channa striata</name>
    <name type="common">Snakehead murrel</name>
    <name type="synonym">Ophicephalus striatus</name>
    <dbReference type="NCBI Taxonomy" id="64152"/>
    <lineage>
        <taxon>Eukaryota</taxon>
        <taxon>Metazoa</taxon>
        <taxon>Chordata</taxon>
        <taxon>Craniata</taxon>
        <taxon>Vertebrata</taxon>
        <taxon>Euteleostomi</taxon>
        <taxon>Actinopterygii</taxon>
        <taxon>Neopterygii</taxon>
        <taxon>Teleostei</taxon>
        <taxon>Neoteleostei</taxon>
        <taxon>Acanthomorphata</taxon>
        <taxon>Anabantaria</taxon>
        <taxon>Anabantiformes</taxon>
        <taxon>Channoidei</taxon>
        <taxon>Channidae</taxon>
        <taxon>Channa</taxon>
    </lineage>
</organism>
<reference evidence="7" key="1">
    <citation type="submission" date="2023-07" db="EMBL/GenBank/DDBJ databases">
        <title>Chromosome-level Genome Assembly of Striped Snakehead (Channa striata).</title>
        <authorList>
            <person name="Liu H."/>
        </authorList>
    </citation>
    <scope>NUCLEOTIDE SEQUENCE</scope>
    <source>
        <strain evidence="7">Gz</strain>
        <tissue evidence="7">Muscle</tissue>
    </source>
</reference>
<dbReference type="SMART" id="SM00368">
    <property type="entry name" value="LRR_RI"/>
    <property type="match status" value="7"/>
</dbReference>
<evidence type="ECO:0000313" key="8">
    <source>
        <dbReference type="Proteomes" id="UP001187415"/>
    </source>
</evidence>
<keyword evidence="8" id="KW-1185">Reference proteome</keyword>
<dbReference type="EMBL" id="JAUPFM010000016">
    <property type="protein sequence ID" value="KAK2825842.1"/>
    <property type="molecule type" value="Genomic_DNA"/>
</dbReference>
<accession>A0AA88LX42</accession>
<dbReference type="PANTHER" id="PTHR24112:SF9">
    <property type="entry name" value="PROTEIN PHOSPHATASE 1 REGULATORY SUBUNIT 37"/>
    <property type="match status" value="1"/>
</dbReference>
<comment type="similarity">
    <text evidence="3">Belongs to the PPP1R37 family.</text>
</comment>
<dbReference type="InterPro" id="IPR001611">
    <property type="entry name" value="Leu-rich_rpt"/>
</dbReference>
<protein>
    <recommendedName>
        <fullName evidence="4">Protein phosphatase 1 regulatory subunit 37</fullName>
    </recommendedName>
    <alternativeName>
        <fullName evidence="5">Leucine-rich repeat-containing protein 68</fullName>
    </alternativeName>
</protein>
<sequence>MTRCSDKESEEQSDDETEKPNEKQKKRRKGGKRVSFPPDEQIVSGFAEHRNTDSKDDSCLTLTEVIVAYQQNCSRHQVQPRPHILQQLQQGVCVGGSVKCLDLKGERLDHRSCEALEVVLKSLHFDFINLQAAQLEENGASSLLDMILYYESTTHLDISDNSSMGTSGWRALAHLIKQSVRLSRLDVSNMPMVDYPVQSLSKALLTSQLTVLHLHNAQLSGTPLYTLVGALKTNKALRELHLSNNLLNSYQDALQLGDLLRYNNTLQTLHLSNNALADAGLEELCDGLRWQTAGLKVLLLKNNRITAEGMVHLAKTLPVLKVLQVLDLGENLLGNEGIQVIREPLMMNYSVLQLSLSQANITCEGAVALAEFLAENRHIQRLDLRKNEVKLGGLMALCLALKINHSLASLELDHITLQEQLRDEDVSVTGTLGEDQLVSWKPLIKLWSCHGHAATAAASCYLCHLCSGASAHSTAWGRKGVDMVNEERGSLIKTDASPPFALLERSEKTSPNTPLWFWAMLAPDTSVLAFPMMHCVARHLIKALTGG</sequence>
<keyword evidence="1" id="KW-0433">Leucine-rich repeat</keyword>
<keyword evidence="2" id="KW-0677">Repeat</keyword>
<evidence type="ECO:0000256" key="3">
    <source>
        <dbReference type="ARBA" id="ARBA00038315"/>
    </source>
</evidence>
<dbReference type="SUPFAM" id="SSF52047">
    <property type="entry name" value="RNI-like"/>
    <property type="match status" value="1"/>
</dbReference>
<dbReference type="Pfam" id="PF13516">
    <property type="entry name" value="LRR_6"/>
    <property type="match status" value="2"/>
</dbReference>
<proteinExistence type="inferred from homology"/>
<dbReference type="AlphaFoldDB" id="A0AA88LX42"/>
<dbReference type="CDD" id="cd00116">
    <property type="entry name" value="LRR_RI"/>
    <property type="match status" value="1"/>
</dbReference>
<dbReference type="Gene3D" id="3.80.10.10">
    <property type="entry name" value="Ribonuclease Inhibitor"/>
    <property type="match status" value="1"/>
</dbReference>
<evidence type="ECO:0000256" key="2">
    <source>
        <dbReference type="ARBA" id="ARBA00022737"/>
    </source>
</evidence>
<evidence type="ECO:0000313" key="7">
    <source>
        <dbReference type="EMBL" id="KAK2825842.1"/>
    </source>
</evidence>
<comment type="caution">
    <text evidence="7">The sequence shown here is derived from an EMBL/GenBank/DDBJ whole genome shotgun (WGS) entry which is preliminary data.</text>
</comment>
<evidence type="ECO:0000256" key="6">
    <source>
        <dbReference type="SAM" id="MobiDB-lite"/>
    </source>
</evidence>
<dbReference type="Proteomes" id="UP001187415">
    <property type="component" value="Unassembled WGS sequence"/>
</dbReference>
<dbReference type="InterPro" id="IPR051279">
    <property type="entry name" value="PP1-Reg/Actin-Interact_Protein"/>
</dbReference>
<dbReference type="InterPro" id="IPR032675">
    <property type="entry name" value="LRR_dom_sf"/>
</dbReference>
<evidence type="ECO:0000256" key="4">
    <source>
        <dbReference type="ARBA" id="ARBA00040684"/>
    </source>
</evidence>
<evidence type="ECO:0000256" key="1">
    <source>
        <dbReference type="ARBA" id="ARBA00022614"/>
    </source>
</evidence>